<sequence>MATPTRREGEDGVAGQDGNPKSRLMTLQAQVECSFMGVEQVASGILRREKKLKCTELKEVLA</sequence>
<proteinExistence type="predicted"/>
<evidence type="ECO:0000256" key="1">
    <source>
        <dbReference type="SAM" id="MobiDB-lite"/>
    </source>
</evidence>
<keyword evidence="3" id="KW-1185">Reference proteome</keyword>
<organism evidence="2 3">
    <name type="scientific">Oryza meyeriana var. granulata</name>
    <dbReference type="NCBI Taxonomy" id="110450"/>
    <lineage>
        <taxon>Eukaryota</taxon>
        <taxon>Viridiplantae</taxon>
        <taxon>Streptophyta</taxon>
        <taxon>Embryophyta</taxon>
        <taxon>Tracheophyta</taxon>
        <taxon>Spermatophyta</taxon>
        <taxon>Magnoliopsida</taxon>
        <taxon>Liliopsida</taxon>
        <taxon>Poales</taxon>
        <taxon>Poaceae</taxon>
        <taxon>BOP clade</taxon>
        <taxon>Oryzoideae</taxon>
        <taxon>Oryzeae</taxon>
        <taxon>Oryzinae</taxon>
        <taxon>Oryza</taxon>
        <taxon>Oryza meyeriana</taxon>
    </lineage>
</organism>
<feature type="region of interest" description="Disordered" evidence="1">
    <location>
        <begin position="1"/>
        <end position="22"/>
    </location>
</feature>
<dbReference type="Proteomes" id="UP000479710">
    <property type="component" value="Unassembled WGS sequence"/>
</dbReference>
<accession>A0A6G1F2R6</accession>
<gene>
    <name evidence="2" type="ORF">E2562_002520</name>
</gene>
<feature type="compositionally biased region" description="Basic and acidic residues" evidence="1">
    <location>
        <begin position="1"/>
        <end position="10"/>
    </location>
</feature>
<reference evidence="2 3" key="1">
    <citation type="submission" date="2019-11" db="EMBL/GenBank/DDBJ databases">
        <title>Whole genome sequence of Oryza granulata.</title>
        <authorList>
            <person name="Li W."/>
        </authorList>
    </citation>
    <scope>NUCLEOTIDE SEQUENCE [LARGE SCALE GENOMIC DNA]</scope>
    <source>
        <strain evidence="3">cv. Menghai</strain>
        <tissue evidence="2">Leaf</tissue>
    </source>
</reference>
<protein>
    <submittedName>
        <fullName evidence="2">Uncharacterized protein</fullName>
    </submittedName>
</protein>
<evidence type="ECO:0000313" key="3">
    <source>
        <dbReference type="Proteomes" id="UP000479710"/>
    </source>
</evidence>
<dbReference type="AlphaFoldDB" id="A0A6G1F2R6"/>
<dbReference type="EMBL" id="SPHZ02000001">
    <property type="protein sequence ID" value="KAF0931163.1"/>
    <property type="molecule type" value="Genomic_DNA"/>
</dbReference>
<name>A0A6G1F2R6_9ORYZ</name>
<comment type="caution">
    <text evidence="2">The sequence shown here is derived from an EMBL/GenBank/DDBJ whole genome shotgun (WGS) entry which is preliminary data.</text>
</comment>
<evidence type="ECO:0000313" key="2">
    <source>
        <dbReference type="EMBL" id="KAF0931163.1"/>
    </source>
</evidence>